<reference evidence="2" key="1">
    <citation type="submission" date="2015-07" db="EMBL/GenBank/DDBJ databases">
        <title>Adaptation to a free-living lifestyle via gene acquisitions in the diplomonad Trepomonas sp. PC1.</title>
        <authorList>
            <person name="Xu F."/>
            <person name="Jerlstrom-Hultqvist J."/>
            <person name="Kolisko M."/>
            <person name="Simpson A.G.B."/>
            <person name="Roger A.J."/>
            <person name="Svard S.G."/>
            <person name="Andersson J.O."/>
        </authorList>
    </citation>
    <scope>NUCLEOTIDE SEQUENCE</scope>
    <source>
        <strain evidence="2">PC1</strain>
    </source>
</reference>
<feature type="region of interest" description="Disordered" evidence="1">
    <location>
        <begin position="28"/>
        <end position="50"/>
    </location>
</feature>
<sequence>WMVLEKMIQRLYDDVVLSAQNDTLSDVKPSARRKEYNKQRAEENAQDKKPPFKWTHPLDVQFCIVAMALGWNRVTPAQICRFIGDIPRQIISSHLQKIKKEITKVNGKVSNVDMPIHISSKRFGIVSKHWQNANDRMTDEQILFLVGKQ</sequence>
<dbReference type="AlphaFoldDB" id="A0A146KH89"/>
<dbReference type="EMBL" id="GDID01001611">
    <property type="protein sequence ID" value="JAP94995.1"/>
    <property type="molecule type" value="Transcribed_RNA"/>
</dbReference>
<evidence type="ECO:0000256" key="1">
    <source>
        <dbReference type="SAM" id="MobiDB-lite"/>
    </source>
</evidence>
<evidence type="ECO:0000313" key="2">
    <source>
        <dbReference type="EMBL" id="JAP94995.1"/>
    </source>
</evidence>
<name>A0A146KH89_9EUKA</name>
<accession>A0A146KH89</accession>
<feature type="compositionally biased region" description="Basic and acidic residues" evidence="1">
    <location>
        <begin position="32"/>
        <end position="50"/>
    </location>
</feature>
<proteinExistence type="predicted"/>
<feature type="non-terminal residue" evidence="2">
    <location>
        <position position="1"/>
    </location>
</feature>
<organism evidence="2">
    <name type="scientific">Trepomonas sp. PC1</name>
    <dbReference type="NCBI Taxonomy" id="1076344"/>
    <lineage>
        <taxon>Eukaryota</taxon>
        <taxon>Metamonada</taxon>
        <taxon>Diplomonadida</taxon>
        <taxon>Hexamitidae</taxon>
        <taxon>Hexamitinae</taxon>
        <taxon>Trepomonas</taxon>
    </lineage>
</organism>
<protein>
    <recommendedName>
        <fullName evidence="3">GARP-like protein 1</fullName>
    </recommendedName>
</protein>
<dbReference type="Gene3D" id="1.10.10.60">
    <property type="entry name" value="Homeodomain-like"/>
    <property type="match status" value="1"/>
</dbReference>
<gene>
    <name evidence="2" type="ORF">TPC1_12146</name>
</gene>
<evidence type="ECO:0008006" key="3">
    <source>
        <dbReference type="Google" id="ProtNLM"/>
    </source>
</evidence>